<evidence type="ECO:0000256" key="4">
    <source>
        <dbReference type="SAM" id="MobiDB-lite"/>
    </source>
</evidence>
<evidence type="ECO:0000256" key="3">
    <source>
        <dbReference type="ARBA" id="ARBA00023306"/>
    </source>
</evidence>
<dbReference type="GO" id="GO:0006281">
    <property type="term" value="P:DNA repair"/>
    <property type="evidence" value="ECO:0007669"/>
    <property type="project" value="TreeGrafter"/>
</dbReference>
<dbReference type="InterPro" id="IPR044998">
    <property type="entry name" value="Timeless"/>
</dbReference>
<evidence type="ECO:0000256" key="1">
    <source>
        <dbReference type="ARBA" id="ARBA00004123"/>
    </source>
</evidence>
<proteinExistence type="predicted"/>
<dbReference type="eggNOG" id="KOG1974">
    <property type="taxonomic scope" value="Eukaryota"/>
</dbReference>
<dbReference type="AlphaFoldDB" id="W9RGA6"/>
<comment type="subcellular location">
    <subcellularLocation>
        <location evidence="1">Nucleus</location>
    </subcellularLocation>
</comment>
<evidence type="ECO:0000313" key="6">
    <source>
        <dbReference type="EMBL" id="EXB72485.1"/>
    </source>
</evidence>
<feature type="region of interest" description="Disordered" evidence="4">
    <location>
        <begin position="431"/>
        <end position="464"/>
    </location>
</feature>
<dbReference type="EMBL" id="KE344625">
    <property type="protein sequence ID" value="EXB72485.1"/>
    <property type="molecule type" value="Genomic_DNA"/>
</dbReference>
<accession>W9RGA6</accession>
<keyword evidence="7" id="KW-1185">Reference proteome</keyword>
<dbReference type="STRING" id="981085.W9RGA6"/>
<keyword evidence="2" id="KW-0539">Nucleus</keyword>
<dbReference type="InterPro" id="IPR006906">
    <property type="entry name" value="Timeless_N"/>
</dbReference>
<keyword evidence="3" id="KW-0131">Cell cycle</keyword>
<dbReference type="GO" id="GO:0031298">
    <property type="term" value="C:replication fork protection complex"/>
    <property type="evidence" value="ECO:0007669"/>
    <property type="project" value="TreeGrafter"/>
</dbReference>
<dbReference type="PANTHER" id="PTHR22940">
    <property type="entry name" value="TIMEOUT/TIMELESS-2"/>
    <property type="match status" value="1"/>
</dbReference>
<dbReference type="GO" id="GO:0003677">
    <property type="term" value="F:DNA binding"/>
    <property type="evidence" value="ECO:0007669"/>
    <property type="project" value="TreeGrafter"/>
</dbReference>
<evidence type="ECO:0000259" key="5">
    <source>
        <dbReference type="Pfam" id="PF04821"/>
    </source>
</evidence>
<organism evidence="6 7">
    <name type="scientific">Morus notabilis</name>
    <dbReference type="NCBI Taxonomy" id="981085"/>
    <lineage>
        <taxon>Eukaryota</taxon>
        <taxon>Viridiplantae</taxon>
        <taxon>Streptophyta</taxon>
        <taxon>Embryophyta</taxon>
        <taxon>Tracheophyta</taxon>
        <taxon>Spermatophyta</taxon>
        <taxon>Magnoliopsida</taxon>
        <taxon>eudicotyledons</taxon>
        <taxon>Gunneridae</taxon>
        <taxon>Pentapetalae</taxon>
        <taxon>rosids</taxon>
        <taxon>fabids</taxon>
        <taxon>Rosales</taxon>
        <taxon>Moraceae</taxon>
        <taxon>Moreae</taxon>
        <taxon>Morus</taxon>
    </lineage>
</organism>
<gene>
    <name evidence="6" type="ORF">L484_011488</name>
</gene>
<dbReference type="Pfam" id="PF04821">
    <property type="entry name" value="TIMELESS"/>
    <property type="match status" value="1"/>
</dbReference>
<dbReference type="Proteomes" id="UP000030645">
    <property type="component" value="Unassembled WGS sequence"/>
</dbReference>
<feature type="compositionally biased region" description="Basic and acidic residues" evidence="4">
    <location>
        <begin position="547"/>
        <end position="557"/>
    </location>
</feature>
<dbReference type="GO" id="GO:0000076">
    <property type="term" value="P:DNA replication checkpoint signaling"/>
    <property type="evidence" value="ECO:0007669"/>
    <property type="project" value="TreeGrafter"/>
</dbReference>
<protein>
    <recommendedName>
        <fullName evidence="5">Timeless N-terminal domain-containing protein</fullName>
    </recommendedName>
</protein>
<reference evidence="7" key="1">
    <citation type="submission" date="2013-01" db="EMBL/GenBank/DDBJ databases">
        <title>Draft Genome Sequence of a Mulberry Tree, Morus notabilis C.K. Schneid.</title>
        <authorList>
            <person name="He N."/>
            <person name="Zhao S."/>
        </authorList>
    </citation>
    <scope>NUCLEOTIDE SEQUENCE</scope>
</reference>
<feature type="domain" description="Timeless N-terminal" evidence="5">
    <location>
        <begin position="7"/>
        <end position="191"/>
    </location>
</feature>
<dbReference type="PANTHER" id="PTHR22940:SF4">
    <property type="entry name" value="PROTEIN TIMELESS HOMOLOG"/>
    <property type="match status" value="1"/>
</dbReference>
<sequence>MPIEPSSNDISDQIEYLWRFKSSITCSDIVAVIVSLLESPLENLERDALTEDDWKLVQLILTLFRNILAIQEISLQQKAGGTASHFISLRDKFLELLFRENVMDLIIVITQHFGGYLRNDNLLLLDIFHYAFMGQEPELVAKAHLKGPKADENSKASLNSLKSIMEEEEEKRKLSRVRNLVRHSHFIGTFSRLTMDGSKAVFNAKPTSVSRDTLIKPHKVHRGPTKKIAWDHGILPSSKDEILKLLHDFVNHFLSGGGYNVLMQLLREDIEKEHHSVQQSDVIVFFQVAQFVTSFQYYKFFTFKPNIGADTSEVLDDAHADKTHFGGDMCGPIAASMNESMFQLVFSHWRNTFEGLKETHNFKFLSAAGSLMKNMICMLDLVLTVLPEDSKESQTARILLYKLFYDQTDQGLTQFLLNLLKSFDTHKQAKSSEEEIGELKGNTSSTLDGGFDGQESNNNAKKAVEHASERVAKIKKRIVLGSELDEKIRNLYEKFKDSQDCSQLIAEDLDSDGRVSSLQVSKKLKQLGLKRASRKRLRRADVPSSFDPDKLDGEKNGVETVGTLGDSNDLEKTLLSQPA</sequence>
<feature type="region of interest" description="Disordered" evidence="4">
    <location>
        <begin position="533"/>
        <end position="579"/>
    </location>
</feature>
<evidence type="ECO:0000313" key="7">
    <source>
        <dbReference type="Proteomes" id="UP000030645"/>
    </source>
</evidence>
<evidence type="ECO:0000256" key="2">
    <source>
        <dbReference type="ARBA" id="ARBA00023242"/>
    </source>
</evidence>
<name>W9RGA6_9ROSA</name>
<dbReference type="GO" id="GO:0043111">
    <property type="term" value="P:replication fork arrest"/>
    <property type="evidence" value="ECO:0007669"/>
    <property type="project" value="TreeGrafter"/>
</dbReference>